<dbReference type="EMBL" id="CP016757">
    <property type="protein sequence ID" value="ANZ46316.1"/>
    <property type="molecule type" value="Genomic_DNA"/>
</dbReference>
<comment type="similarity">
    <text evidence="2">Belongs to the EamA transporter family.</text>
</comment>
<evidence type="ECO:0000256" key="6">
    <source>
        <dbReference type="ARBA" id="ARBA00022989"/>
    </source>
</evidence>
<organism evidence="9 10">
    <name type="scientific">Cloacibacillus porcorum</name>
    <dbReference type="NCBI Taxonomy" id="1197717"/>
    <lineage>
        <taxon>Bacteria</taxon>
        <taxon>Thermotogati</taxon>
        <taxon>Synergistota</taxon>
        <taxon>Synergistia</taxon>
        <taxon>Synergistales</taxon>
        <taxon>Synergistaceae</taxon>
        <taxon>Cloacibacillus</taxon>
    </lineage>
</organism>
<evidence type="ECO:0000313" key="10">
    <source>
        <dbReference type="Proteomes" id="UP000093044"/>
    </source>
</evidence>
<protein>
    <recommendedName>
        <fullName evidence="8">EamA domain-containing protein</fullName>
    </recommendedName>
</protein>
<keyword evidence="7" id="KW-0472">Membrane</keyword>
<evidence type="ECO:0000256" key="2">
    <source>
        <dbReference type="ARBA" id="ARBA00007362"/>
    </source>
</evidence>
<dbReference type="GO" id="GO:0005886">
    <property type="term" value="C:plasma membrane"/>
    <property type="evidence" value="ECO:0007669"/>
    <property type="project" value="UniProtKB-SubCell"/>
</dbReference>
<dbReference type="GeneID" id="83059173"/>
<evidence type="ECO:0000256" key="4">
    <source>
        <dbReference type="ARBA" id="ARBA00022475"/>
    </source>
</evidence>
<keyword evidence="3" id="KW-0813">Transport</keyword>
<dbReference type="OrthoDB" id="369870at2"/>
<gene>
    <name evidence="9" type="ORF">BED41_15095</name>
</gene>
<accession>A0A1B2I8M7</accession>
<keyword evidence="5" id="KW-0812">Transmembrane</keyword>
<evidence type="ECO:0000256" key="5">
    <source>
        <dbReference type="ARBA" id="ARBA00022692"/>
    </source>
</evidence>
<dbReference type="InterPro" id="IPR000620">
    <property type="entry name" value="EamA_dom"/>
</dbReference>
<name>A0A1B2I8M7_9BACT</name>
<evidence type="ECO:0000259" key="8">
    <source>
        <dbReference type="Pfam" id="PF00892"/>
    </source>
</evidence>
<keyword evidence="4" id="KW-1003">Cell membrane</keyword>
<dbReference type="Pfam" id="PF00892">
    <property type="entry name" value="EamA"/>
    <property type="match status" value="2"/>
</dbReference>
<dbReference type="SUPFAM" id="SSF103481">
    <property type="entry name" value="Multidrug resistance efflux transporter EmrE"/>
    <property type="match status" value="2"/>
</dbReference>
<feature type="domain" description="EamA" evidence="8">
    <location>
        <begin position="6"/>
        <end position="141"/>
    </location>
</feature>
<dbReference type="NCBIfam" id="TIGR00688">
    <property type="entry name" value="rarD"/>
    <property type="match status" value="1"/>
</dbReference>
<dbReference type="AlphaFoldDB" id="A0A1B2I8M7"/>
<evidence type="ECO:0000256" key="3">
    <source>
        <dbReference type="ARBA" id="ARBA00022448"/>
    </source>
</evidence>
<dbReference type="Proteomes" id="UP000093044">
    <property type="component" value="Chromosome"/>
</dbReference>
<dbReference type="PANTHER" id="PTHR22911:SF137">
    <property type="entry name" value="SOLUTE CARRIER FAMILY 35 MEMBER G2-RELATED"/>
    <property type="match status" value="1"/>
</dbReference>
<dbReference type="RefSeq" id="WP_066748237.1">
    <property type="nucleotide sequence ID" value="NZ_CALCLR010000100.1"/>
</dbReference>
<evidence type="ECO:0000256" key="7">
    <source>
        <dbReference type="ARBA" id="ARBA00023136"/>
    </source>
</evidence>
<feature type="domain" description="EamA" evidence="8">
    <location>
        <begin position="152"/>
        <end position="280"/>
    </location>
</feature>
<sequence length="299" mass="32843">MTIPQKGAAAALLSYLWWGSMPLYWKTLLSVSSFEILGHRVVWSAVFTLALIILTGQGGKAVAFAAKNRQKTLWLFLGGYLITLNWGLYIWAVNAGRILETSLGYYINPLVSMLFGMLFFGERLRRAQKLAIAVAAAGVCIQIITIREIPLVSLGLALSFGLYGAMKKAISIEPAVALVIETLSVAPAALAYLCWLQHTGAAHFPYALTTDLLLAGTGVMTSVPLLLFAYAAQRIKLTTIGFIQYVSPTMTFLIGTFIYHEPLSIYRIITFACIWSALAVYSADTLIEAGRERRTQEYI</sequence>
<evidence type="ECO:0000313" key="9">
    <source>
        <dbReference type="EMBL" id="ANZ46316.1"/>
    </source>
</evidence>
<dbReference type="InterPro" id="IPR004626">
    <property type="entry name" value="RarD"/>
</dbReference>
<dbReference type="InterPro" id="IPR037185">
    <property type="entry name" value="EmrE-like"/>
</dbReference>
<dbReference type="PANTHER" id="PTHR22911">
    <property type="entry name" value="ACYL-MALONYL CONDENSING ENZYME-RELATED"/>
    <property type="match status" value="1"/>
</dbReference>
<reference evidence="9" key="1">
    <citation type="submission" date="2016-08" db="EMBL/GenBank/DDBJ databases">
        <title>Complete genome of Cloacibacillus porcorum.</title>
        <authorList>
            <person name="Looft T."/>
            <person name="Bayles D.O."/>
            <person name="Alt D.P."/>
        </authorList>
    </citation>
    <scope>NUCLEOTIDE SEQUENCE [LARGE SCALE GENOMIC DNA]</scope>
    <source>
        <strain evidence="9">CL-84</strain>
    </source>
</reference>
<keyword evidence="6" id="KW-1133">Transmembrane helix</keyword>
<dbReference type="STRING" id="1197717.BED41_15095"/>
<comment type="subcellular location">
    <subcellularLocation>
        <location evidence="1">Cell membrane</location>
        <topology evidence="1">Multi-pass membrane protein</topology>
    </subcellularLocation>
</comment>
<proteinExistence type="inferred from homology"/>
<keyword evidence="10" id="KW-1185">Reference proteome</keyword>
<evidence type="ECO:0000256" key="1">
    <source>
        <dbReference type="ARBA" id="ARBA00004651"/>
    </source>
</evidence>
<dbReference type="KEGG" id="cpor:BED41_15095"/>